<organism evidence="2">
    <name type="scientific">Verrucosispora sp. MS100047</name>
    <dbReference type="NCBI Taxonomy" id="1410949"/>
    <lineage>
        <taxon>Bacteria</taxon>
        <taxon>Bacillati</taxon>
        <taxon>Actinomycetota</taxon>
        <taxon>Actinomycetes</taxon>
        <taxon>Micromonosporales</taxon>
        <taxon>Micromonosporaceae</taxon>
        <taxon>Micromonospora</taxon>
    </lineage>
</organism>
<proteinExistence type="predicted"/>
<evidence type="ECO:0000313" key="2">
    <source>
        <dbReference type="EMBL" id="AIS85411.1"/>
    </source>
</evidence>
<sequence>MPSEFSNRTGSACGIRPADGSGAAGVAGRRFRGDALRAAWGVVVTANLLDVWWPYAPLVG</sequence>
<evidence type="ECO:0000256" key="1">
    <source>
        <dbReference type="SAM" id="MobiDB-lite"/>
    </source>
</evidence>
<gene>
    <name evidence="2" type="ORF">VASRM7_173</name>
</gene>
<feature type="compositionally biased region" description="Polar residues" evidence="1">
    <location>
        <begin position="1"/>
        <end position="10"/>
    </location>
</feature>
<dbReference type="EMBL" id="KF826643">
    <property type="protein sequence ID" value="AIS85411.1"/>
    <property type="molecule type" value="Genomic_DNA"/>
</dbReference>
<name>A0A097CRX4_9ACTN</name>
<protein>
    <submittedName>
        <fullName evidence="2">Uncharacterized protein</fullName>
    </submittedName>
</protein>
<feature type="region of interest" description="Disordered" evidence="1">
    <location>
        <begin position="1"/>
        <end position="23"/>
    </location>
</feature>
<accession>A0A097CRX4</accession>
<reference evidence="2" key="1">
    <citation type="journal article" date="2016" name="Appl. Microbiol. Biotechnol.">
        <title>Anti-MRSA and anti-TB metabolites from marine-derived Verrucosispora sp. MS100047.</title>
        <authorList>
            <person name="Huang P."/>
            <person name="Xie F."/>
            <person name="Ren B."/>
            <person name="Wang Q."/>
            <person name="Wang J."/>
            <person name="Wang Q."/>
            <person name="Abdel-Mageed W.M."/>
            <person name="Liu M."/>
            <person name="Han J."/>
            <person name="Oyeleye A."/>
            <person name="Shen J."/>
            <person name="Song F."/>
            <person name="Dai H."/>
            <person name="Liu X."/>
            <person name="Zhang L."/>
        </authorList>
    </citation>
    <scope>NUCLEOTIDE SEQUENCE</scope>
    <source>
        <strain evidence="2">MS100047</strain>
    </source>
</reference>
<dbReference type="AlphaFoldDB" id="A0A097CRX4"/>